<accession>A0A1M4NG90</accession>
<protein>
    <submittedName>
        <fullName evidence="2">OMP1684</fullName>
    </submittedName>
</protein>
<evidence type="ECO:0000256" key="1">
    <source>
        <dbReference type="SAM" id="SignalP"/>
    </source>
</evidence>
<gene>
    <name evidence="2" type="primary">omp1684</name>
</gene>
<organism evidence="2">
    <name type="scientific">Helicobacter felis</name>
    <dbReference type="NCBI Taxonomy" id="214"/>
    <lineage>
        <taxon>Bacteria</taxon>
        <taxon>Pseudomonadati</taxon>
        <taxon>Campylobacterota</taxon>
        <taxon>Epsilonproteobacteria</taxon>
        <taxon>Campylobacterales</taxon>
        <taxon>Helicobacteraceae</taxon>
        <taxon>Helicobacter</taxon>
    </lineage>
</organism>
<name>A0A1M4NG90_HELFE</name>
<reference evidence="2" key="1">
    <citation type="submission" date="2016-10" db="EMBL/GenBank/DDBJ databases">
        <title>Proteomic and phylogenetic analysis of the outer membrane protein repertoire of gastric Helicobacter species.</title>
        <authorList>
            <person name="Joosten M."/>
        </authorList>
    </citation>
    <scope>NUCLEOTIDE SEQUENCE</scope>
    <source>
        <strain evidence="2">CS7</strain>
    </source>
</reference>
<proteinExistence type="predicted"/>
<dbReference type="AlphaFoldDB" id="A0A1M4NG90"/>
<feature type="signal peptide" evidence="1">
    <location>
        <begin position="1"/>
        <end position="33"/>
    </location>
</feature>
<dbReference type="InterPro" id="IPR003678">
    <property type="entry name" value="Put_OMP"/>
</dbReference>
<feature type="chain" id="PRO_5012589792" evidence="1">
    <location>
        <begin position="34"/>
        <end position="585"/>
    </location>
</feature>
<evidence type="ECO:0000313" key="2">
    <source>
        <dbReference type="EMBL" id="SFZ71090.1"/>
    </source>
</evidence>
<dbReference type="EMBL" id="LT633037">
    <property type="protein sequence ID" value="SFZ71090.1"/>
    <property type="molecule type" value="Genomic_DNA"/>
</dbReference>
<dbReference type="Pfam" id="PF02521">
    <property type="entry name" value="HP_OMP_2"/>
    <property type="match status" value="1"/>
</dbReference>
<keyword evidence="1" id="KW-0732">Signal</keyword>
<sequence>MEKSKKSYTRSSKMGLGRLIPALFASSSLGLCALDAITYEVHGDLINFSKVGFNNNPINPVKGLYPTGTFVELTGKLESTMHLGKGWSVSIGGALGGMPYDGTRYDRYSKNLIQDAASTKITQGQYAGKTYLEVWEQQKNSCGGKWGCGSILNGGKYANTGTPGGIADPRGIGYMFMGEWNGLFPNYYPAYAYSPGQSRPYEVYKANIQYKSDKVWMILGRYDTTQVEDIDWFYQLTQGFYGLFKLHSKVKLQVFSSWGRGIADGQWMFPIYREKPWGEHKIGLIYQVNKHFSIHPHVWFSPQVFTAPEVKFHYDTNPEFAGSGFRSQTTFYAMYVYQWKNDYVPGIGHVGRYGLARYNTWDTWGLYNGVANNVNAPTGFNANAPWCGKGYNPWCGLQGPGGATLLFKQRFDINNHNTSFGIYLNIGNPNPNIGTYGNPVAIDGVEQWTGSIYGLGFASINNITAADAVTVYWKGGGVYGNFDWELAERFTHAPRTTAQALALYLNYQFGKHVKAGIKLEWFYAGINAGYNPGVGFLSSYGQPFNMTTGVFSSGSFAQNYANVGGVGKTVWQDRSHLMTHISYSF</sequence>